<dbReference type="GO" id="GO:0035861">
    <property type="term" value="C:site of double-strand break"/>
    <property type="evidence" value="ECO:0007669"/>
    <property type="project" value="TreeGrafter"/>
</dbReference>
<dbReference type="GO" id="GO:0005634">
    <property type="term" value="C:nucleus"/>
    <property type="evidence" value="ECO:0007669"/>
    <property type="project" value="TreeGrafter"/>
</dbReference>
<organism evidence="1 2">
    <name type="scientific">Trichonephila clavipes</name>
    <name type="common">Golden silk orbweaver</name>
    <name type="synonym">Nephila clavipes</name>
    <dbReference type="NCBI Taxonomy" id="2585209"/>
    <lineage>
        <taxon>Eukaryota</taxon>
        <taxon>Metazoa</taxon>
        <taxon>Ecdysozoa</taxon>
        <taxon>Arthropoda</taxon>
        <taxon>Chelicerata</taxon>
        <taxon>Arachnida</taxon>
        <taxon>Araneae</taxon>
        <taxon>Araneomorphae</taxon>
        <taxon>Entelegynae</taxon>
        <taxon>Araneoidea</taxon>
        <taxon>Nephilidae</taxon>
        <taxon>Trichonephila</taxon>
    </lineage>
</organism>
<dbReference type="InterPro" id="IPR036397">
    <property type="entry name" value="RNaseH_sf"/>
</dbReference>
<reference evidence="1" key="1">
    <citation type="submission" date="2020-08" db="EMBL/GenBank/DDBJ databases">
        <title>Multicomponent nature underlies the extraordinary mechanical properties of spider dragline silk.</title>
        <authorList>
            <person name="Kono N."/>
            <person name="Nakamura H."/>
            <person name="Mori M."/>
            <person name="Yoshida Y."/>
            <person name="Ohtoshi R."/>
            <person name="Malay A.D."/>
            <person name="Moran D.A.P."/>
            <person name="Tomita M."/>
            <person name="Numata K."/>
            <person name="Arakawa K."/>
        </authorList>
    </citation>
    <scope>NUCLEOTIDE SEQUENCE</scope>
</reference>
<dbReference type="GO" id="GO:0000793">
    <property type="term" value="C:condensed chromosome"/>
    <property type="evidence" value="ECO:0007669"/>
    <property type="project" value="TreeGrafter"/>
</dbReference>
<dbReference type="AlphaFoldDB" id="A0A8X6RUI2"/>
<evidence type="ECO:0000313" key="2">
    <source>
        <dbReference type="Proteomes" id="UP000887159"/>
    </source>
</evidence>
<dbReference type="GO" id="GO:0000729">
    <property type="term" value="P:DNA double-strand break processing"/>
    <property type="evidence" value="ECO:0007669"/>
    <property type="project" value="TreeGrafter"/>
</dbReference>
<dbReference type="PANTHER" id="PTHR46060">
    <property type="entry name" value="MARINER MOS1 TRANSPOSASE-LIKE PROTEIN"/>
    <property type="match status" value="1"/>
</dbReference>
<protein>
    <submittedName>
        <fullName evidence="1">Histone-lysine N-methyltransferase SETMAR</fullName>
    </submittedName>
</protein>
<dbReference type="InterPro" id="IPR052709">
    <property type="entry name" value="Transposase-MT_Hybrid"/>
</dbReference>
<dbReference type="GO" id="GO:0046975">
    <property type="term" value="F:histone H3K36 methyltransferase activity"/>
    <property type="evidence" value="ECO:0007669"/>
    <property type="project" value="TreeGrafter"/>
</dbReference>
<dbReference type="GO" id="GO:0006303">
    <property type="term" value="P:double-strand break repair via nonhomologous end joining"/>
    <property type="evidence" value="ECO:0007669"/>
    <property type="project" value="TreeGrafter"/>
</dbReference>
<comment type="caution">
    <text evidence="1">The sequence shown here is derived from an EMBL/GenBank/DDBJ whole genome shotgun (WGS) entry which is preliminary data.</text>
</comment>
<dbReference type="Gene3D" id="3.30.420.10">
    <property type="entry name" value="Ribonuclease H-like superfamily/Ribonuclease H"/>
    <property type="match status" value="1"/>
</dbReference>
<dbReference type="GO" id="GO:0031297">
    <property type="term" value="P:replication fork processing"/>
    <property type="evidence" value="ECO:0007669"/>
    <property type="project" value="TreeGrafter"/>
</dbReference>
<dbReference type="GO" id="GO:0044547">
    <property type="term" value="F:DNA topoisomerase binding"/>
    <property type="evidence" value="ECO:0007669"/>
    <property type="project" value="TreeGrafter"/>
</dbReference>
<dbReference type="Proteomes" id="UP000887159">
    <property type="component" value="Unassembled WGS sequence"/>
</dbReference>
<dbReference type="GO" id="GO:0042800">
    <property type="term" value="F:histone H3K4 methyltransferase activity"/>
    <property type="evidence" value="ECO:0007669"/>
    <property type="project" value="TreeGrafter"/>
</dbReference>
<evidence type="ECO:0000313" key="1">
    <source>
        <dbReference type="EMBL" id="GFX99114.1"/>
    </source>
</evidence>
<proteinExistence type="predicted"/>
<name>A0A8X6RUI2_TRICX</name>
<dbReference type="GO" id="GO:0003697">
    <property type="term" value="F:single-stranded DNA binding"/>
    <property type="evidence" value="ECO:0007669"/>
    <property type="project" value="TreeGrafter"/>
</dbReference>
<dbReference type="GO" id="GO:0003690">
    <property type="term" value="F:double-stranded DNA binding"/>
    <property type="evidence" value="ECO:0007669"/>
    <property type="project" value="TreeGrafter"/>
</dbReference>
<dbReference type="EMBL" id="BMAU01021206">
    <property type="protein sequence ID" value="GFX99114.1"/>
    <property type="molecule type" value="Genomic_DNA"/>
</dbReference>
<dbReference type="GO" id="GO:0015074">
    <property type="term" value="P:DNA integration"/>
    <property type="evidence" value="ECO:0007669"/>
    <property type="project" value="TreeGrafter"/>
</dbReference>
<keyword evidence="2" id="KW-1185">Reference proteome</keyword>
<dbReference type="PANTHER" id="PTHR46060:SF2">
    <property type="entry name" value="HISTONE-LYSINE N-METHYLTRANSFERASE SETMAR"/>
    <property type="match status" value="1"/>
</dbReference>
<sequence length="162" mass="18729">MAVVSVSREVLIKQFQMYARCQGIFDVKDARHTGRPTIENVDQLTEIIEVDRHVSSPSIAQHLKIHHKTILSHLRKVGFKKKLHVWVPHQLIPKNMMDRISICKALAKRNEIDTFLKRMVTGDVKWVTYYDIVRKRSWSKCGEAAQKVAKTGLTTRKVLLCI</sequence>
<dbReference type="GO" id="GO:0000014">
    <property type="term" value="F:single-stranded DNA endodeoxyribonuclease activity"/>
    <property type="evidence" value="ECO:0007669"/>
    <property type="project" value="TreeGrafter"/>
</dbReference>
<gene>
    <name evidence="1" type="primary">SETMAR</name>
    <name evidence="1" type="ORF">TNCV_2492951</name>
</gene>
<dbReference type="GO" id="GO:0044774">
    <property type="term" value="P:mitotic DNA integrity checkpoint signaling"/>
    <property type="evidence" value="ECO:0007669"/>
    <property type="project" value="TreeGrafter"/>
</dbReference>
<accession>A0A8X6RUI2</accession>